<accession>A0A5N5I3Z1</accession>
<protein>
    <submittedName>
        <fullName evidence="1">Uncharacterized protein</fullName>
    </submittedName>
</protein>
<organism evidence="1 2">
    <name type="scientific">Pyrus ussuriensis x Pyrus communis</name>
    <dbReference type="NCBI Taxonomy" id="2448454"/>
    <lineage>
        <taxon>Eukaryota</taxon>
        <taxon>Viridiplantae</taxon>
        <taxon>Streptophyta</taxon>
        <taxon>Embryophyta</taxon>
        <taxon>Tracheophyta</taxon>
        <taxon>Spermatophyta</taxon>
        <taxon>Magnoliopsida</taxon>
        <taxon>eudicotyledons</taxon>
        <taxon>Gunneridae</taxon>
        <taxon>Pentapetalae</taxon>
        <taxon>rosids</taxon>
        <taxon>fabids</taxon>
        <taxon>Rosales</taxon>
        <taxon>Rosaceae</taxon>
        <taxon>Amygdaloideae</taxon>
        <taxon>Maleae</taxon>
        <taxon>Pyrus</taxon>
    </lineage>
</organism>
<dbReference type="Proteomes" id="UP000327157">
    <property type="component" value="Chromosome 6"/>
</dbReference>
<dbReference type="OrthoDB" id="1632775at2759"/>
<evidence type="ECO:0000313" key="2">
    <source>
        <dbReference type="Proteomes" id="UP000327157"/>
    </source>
</evidence>
<sequence length="357" mass="39231">MAVLSFWCSASNTMVFPLGPLSPTILDINAILGTSSTGLLVDISLTGYKFDWNLKTVFEERTVEALTKGDQRCPLLFLTSHSLLSLERISGLLEKECELAEEFTDRRTKFCLRPRNLESRCANTFAKWWKAYNKDLFHMPAEEILQKLFDGHPKKVLTPKSKETAQGSHVIKRAEVVAMAAAKKKLAPHPKKVVAAVSTMPSKRLYREAEMEGDVPRPKERVKKLAKNGFSLPYPVVEVSLTVQLYPTIELAINPVVERLMTSALVAALAEAGLSESPQLVVETTSRVKPPSVEVGPNPAGAPLVEPEAITETPSKLSLFCHSSSLIFLNIHISLMQPLWEVELDALLASSSGTAGP</sequence>
<dbReference type="AlphaFoldDB" id="A0A5N5I3Z1"/>
<comment type="caution">
    <text evidence="1">The sequence shown here is derived from an EMBL/GenBank/DDBJ whole genome shotgun (WGS) entry which is preliminary data.</text>
</comment>
<proteinExistence type="predicted"/>
<name>A0A5N5I3Z1_9ROSA</name>
<evidence type="ECO:0000313" key="1">
    <source>
        <dbReference type="EMBL" id="KAB2632330.1"/>
    </source>
</evidence>
<gene>
    <name evidence="1" type="ORF">D8674_028577</name>
</gene>
<reference evidence="1 2" key="1">
    <citation type="submission" date="2019-09" db="EMBL/GenBank/DDBJ databases">
        <authorList>
            <person name="Ou C."/>
        </authorList>
    </citation>
    <scope>NUCLEOTIDE SEQUENCE [LARGE SCALE GENOMIC DNA]</scope>
    <source>
        <strain evidence="1">S2</strain>
        <tissue evidence="1">Leaf</tissue>
    </source>
</reference>
<dbReference type="EMBL" id="SMOL01000120">
    <property type="protein sequence ID" value="KAB2632330.1"/>
    <property type="molecule type" value="Genomic_DNA"/>
</dbReference>
<reference evidence="1 2" key="3">
    <citation type="submission" date="2019-11" db="EMBL/GenBank/DDBJ databases">
        <title>A de novo genome assembly of a pear dwarfing rootstock.</title>
        <authorList>
            <person name="Wang F."/>
            <person name="Wang J."/>
            <person name="Li S."/>
            <person name="Zhang Y."/>
            <person name="Fang M."/>
            <person name="Ma L."/>
            <person name="Zhao Y."/>
            <person name="Jiang S."/>
        </authorList>
    </citation>
    <scope>NUCLEOTIDE SEQUENCE [LARGE SCALE GENOMIC DNA]</scope>
    <source>
        <strain evidence="1">S2</strain>
        <tissue evidence="1">Leaf</tissue>
    </source>
</reference>
<reference evidence="2" key="2">
    <citation type="submission" date="2019-10" db="EMBL/GenBank/DDBJ databases">
        <title>A de novo genome assembly of a pear dwarfing rootstock.</title>
        <authorList>
            <person name="Wang F."/>
            <person name="Wang J."/>
            <person name="Li S."/>
            <person name="Zhang Y."/>
            <person name="Fang M."/>
            <person name="Ma L."/>
            <person name="Zhao Y."/>
            <person name="Jiang S."/>
        </authorList>
    </citation>
    <scope>NUCLEOTIDE SEQUENCE [LARGE SCALE GENOMIC DNA]</scope>
</reference>
<keyword evidence="2" id="KW-1185">Reference proteome</keyword>